<dbReference type="Proteomes" id="UP001431209">
    <property type="component" value="Unassembled WGS sequence"/>
</dbReference>
<protein>
    <submittedName>
        <fullName evidence="1">Uncharacterized protein</fullName>
    </submittedName>
</protein>
<evidence type="ECO:0000313" key="2">
    <source>
        <dbReference type="Proteomes" id="UP001431209"/>
    </source>
</evidence>
<keyword evidence="2" id="KW-1185">Reference proteome</keyword>
<reference evidence="1 2" key="1">
    <citation type="submission" date="2024-03" db="EMBL/GenBank/DDBJ databases">
        <title>The Acrasis kona genome and developmental transcriptomes reveal deep origins of eukaryotic multicellular pathways.</title>
        <authorList>
            <person name="Sheikh S."/>
            <person name="Fu C.-J."/>
            <person name="Brown M.W."/>
            <person name="Baldauf S.L."/>
        </authorList>
    </citation>
    <scope>NUCLEOTIDE SEQUENCE [LARGE SCALE GENOMIC DNA]</scope>
    <source>
        <strain evidence="1 2">ATCC MYA-3509</strain>
    </source>
</reference>
<proteinExistence type="predicted"/>
<accession>A0AAW2YJ61</accession>
<name>A0AAW2YJ61_9EUKA</name>
<organism evidence="1 2">
    <name type="scientific">Acrasis kona</name>
    <dbReference type="NCBI Taxonomy" id="1008807"/>
    <lineage>
        <taxon>Eukaryota</taxon>
        <taxon>Discoba</taxon>
        <taxon>Heterolobosea</taxon>
        <taxon>Tetramitia</taxon>
        <taxon>Eutetramitia</taxon>
        <taxon>Acrasidae</taxon>
        <taxon>Acrasis</taxon>
    </lineage>
</organism>
<dbReference type="AlphaFoldDB" id="A0AAW2YJ61"/>
<evidence type="ECO:0000313" key="1">
    <source>
        <dbReference type="EMBL" id="KAL0477079.1"/>
    </source>
</evidence>
<dbReference type="EMBL" id="JAOPGA020000138">
    <property type="protein sequence ID" value="KAL0477079.1"/>
    <property type="molecule type" value="Genomic_DNA"/>
</dbReference>
<comment type="caution">
    <text evidence="1">The sequence shown here is derived from an EMBL/GenBank/DDBJ whole genome shotgun (WGS) entry which is preliminary data.</text>
</comment>
<sequence length="137" mass="15388">MVVRLCMLDCSNRVNLNEGDLTKNMFLKVESVEMEVYSLRYGNWPSSNLTLENVDQSLSDIVAKDDPTKFKLYPISICPLVVQIPNVEQSFEYVKNNFDGIVIGGSADCCMDDTLPYVQPLMQFIKVGGSSDYSVLK</sequence>
<gene>
    <name evidence="1" type="ORF">AKO1_006220</name>
</gene>